<keyword evidence="3" id="KW-1185">Reference proteome</keyword>
<sequence length="81" mass="8693">MRKVFRITEVGRGGGVARYHQLKGLNAAIWSGAIKSRTQPPKQHSIARTTATGTSSHFMTVDRLSRGVSTSDILGDADPGQ</sequence>
<dbReference type="RefSeq" id="WP_203852639.1">
    <property type="nucleotide sequence ID" value="NZ_BAAAVW010000012.1"/>
</dbReference>
<protein>
    <submittedName>
        <fullName evidence="2">Uncharacterized protein</fullName>
    </submittedName>
</protein>
<gene>
    <name evidence="2" type="ORF">Dsi01nite_090500</name>
</gene>
<accession>A0A919UD06</accession>
<evidence type="ECO:0000313" key="3">
    <source>
        <dbReference type="Proteomes" id="UP000660611"/>
    </source>
</evidence>
<name>A0A919UD06_9ACTN</name>
<feature type="compositionally biased region" description="Polar residues" evidence="1">
    <location>
        <begin position="36"/>
        <end position="58"/>
    </location>
</feature>
<dbReference type="AlphaFoldDB" id="A0A919UD06"/>
<evidence type="ECO:0000313" key="2">
    <source>
        <dbReference type="EMBL" id="GIG51009.1"/>
    </source>
</evidence>
<feature type="region of interest" description="Disordered" evidence="1">
    <location>
        <begin position="36"/>
        <end position="62"/>
    </location>
</feature>
<proteinExistence type="predicted"/>
<dbReference type="Proteomes" id="UP000660611">
    <property type="component" value="Unassembled WGS sequence"/>
</dbReference>
<organism evidence="2 3">
    <name type="scientific">Dactylosporangium siamense</name>
    <dbReference type="NCBI Taxonomy" id="685454"/>
    <lineage>
        <taxon>Bacteria</taxon>
        <taxon>Bacillati</taxon>
        <taxon>Actinomycetota</taxon>
        <taxon>Actinomycetes</taxon>
        <taxon>Micromonosporales</taxon>
        <taxon>Micromonosporaceae</taxon>
        <taxon>Dactylosporangium</taxon>
    </lineage>
</organism>
<reference evidence="2" key="1">
    <citation type="submission" date="2021-01" db="EMBL/GenBank/DDBJ databases">
        <title>Whole genome shotgun sequence of Dactylosporangium siamense NBRC 106093.</title>
        <authorList>
            <person name="Komaki H."/>
            <person name="Tamura T."/>
        </authorList>
    </citation>
    <scope>NUCLEOTIDE SEQUENCE</scope>
    <source>
        <strain evidence="2">NBRC 106093</strain>
    </source>
</reference>
<dbReference type="EMBL" id="BONQ01000146">
    <property type="protein sequence ID" value="GIG51009.1"/>
    <property type="molecule type" value="Genomic_DNA"/>
</dbReference>
<comment type="caution">
    <text evidence="2">The sequence shown here is derived from an EMBL/GenBank/DDBJ whole genome shotgun (WGS) entry which is preliminary data.</text>
</comment>
<evidence type="ECO:0000256" key="1">
    <source>
        <dbReference type="SAM" id="MobiDB-lite"/>
    </source>
</evidence>